<name>A0ABV6FHZ6_9BURK</name>
<dbReference type="EMBL" id="JBHLWP010000011">
    <property type="protein sequence ID" value="MFC0252680.1"/>
    <property type="molecule type" value="Genomic_DNA"/>
</dbReference>
<keyword evidence="1" id="KW-1133">Transmembrane helix</keyword>
<feature type="transmembrane region" description="Helical" evidence="1">
    <location>
        <begin position="15"/>
        <end position="37"/>
    </location>
</feature>
<keyword evidence="3" id="KW-1185">Reference proteome</keyword>
<organism evidence="2 3">
    <name type="scientific">Massilia consociata</name>
    <dbReference type="NCBI Taxonomy" id="760117"/>
    <lineage>
        <taxon>Bacteria</taxon>
        <taxon>Pseudomonadati</taxon>
        <taxon>Pseudomonadota</taxon>
        <taxon>Betaproteobacteria</taxon>
        <taxon>Burkholderiales</taxon>
        <taxon>Oxalobacteraceae</taxon>
        <taxon>Telluria group</taxon>
        <taxon>Massilia</taxon>
    </lineage>
</organism>
<reference evidence="2 3" key="1">
    <citation type="submission" date="2024-09" db="EMBL/GenBank/DDBJ databases">
        <authorList>
            <person name="Sun Q."/>
            <person name="Mori K."/>
        </authorList>
    </citation>
    <scope>NUCLEOTIDE SEQUENCE [LARGE SCALE GENOMIC DNA]</scope>
    <source>
        <strain evidence="2 3">CCM 7792</strain>
    </source>
</reference>
<feature type="transmembrane region" description="Helical" evidence="1">
    <location>
        <begin position="43"/>
        <end position="62"/>
    </location>
</feature>
<keyword evidence="1" id="KW-0812">Transmembrane</keyword>
<comment type="caution">
    <text evidence="2">The sequence shown here is derived from an EMBL/GenBank/DDBJ whole genome shotgun (WGS) entry which is preliminary data.</text>
</comment>
<dbReference type="RefSeq" id="WP_379679480.1">
    <property type="nucleotide sequence ID" value="NZ_JBHLWP010000011.1"/>
</dbReference>
<evidence type="ECO:0000313" key="3">
    <source>
        <dbReference type="Proteomes" id="UP001589773"/>
    </source>
</evidence>
<dbReference type="Proteomes" id="UP001589773">
    <property type="component" value="Unassembled WGS sequence"/>
</dbReference>
<gene>
    <name evidence="2" type="ORF">ACFFJK_12340</name>
</gene>
<proteinExistence type="predicted"/>
<accession>A0ABV6FHZ6</accession>
<evidence type="ECO:0000256" key="1">
    <source>
        <dbReference type="SAM" id="Phobius"/>
    </source>
</evidence>
<sequence length="101" mass="10786">MTGNSFPKPPLGKNILLAAAVTLAVLTIPLLAMQFTAEVNWDGFDFMVAGVLLFATGMALILASRLVRGTRPRVTACALIALAFVYVWAELAVGIFFHFGS</sequence>
<feature type="transmembrane region" description="Helical" evidence="1">
    <location>
        <begin position="74"/>
        <end position="99"/>
    </location>
</feature>
<evidence type="ECO:0000313" key="2">
    <source>
        <dbReference type="EMBL" id="MFC0252680.1"/>
    </source>
</evidence>
<protein>
    <submittedName>
        <fullName evidence="2">Uncharacterized protein</fullName>
    </submittedName>
</protein>
<keyword evidence="1" id="KW-0472">Membrane</keyword>